<protein>
    <submittedName>
        <fullName evidence="2">Uncharacterized protein</fullName>
    </submittedName>
</protein>
<sequence>MSVKNLINSTVEEIRDICVNDSFDEFSTCMTEFYSNCPAESLRYATLELIVNSHKHLTLYKGIDYKRAIDRISTRFDKVLKDKDAKFLKNLYSKRIPDVTWEYAWKRCFEAVSHKKVSSFSSSFDKLFQTREPETDKREALINNSARKLLGDEDTYGNGIGWIRSFDLETLKEEQFQNILYNSFIFEKGRVFVSHLFTSQEDKLRCLKILDDCFARAVTEKV</sequence>
<dbReference type="Proteomes" id="UP000887579">
    <property type="component" value="Unplaced"/>
</dbReference>
<accession>A0AC34GCE4</accession>
<evidence type="ECO:0000313" key="2">
    <source>
        <dbReference type="WBParaSite" id="ES5_v2.g27220.t1"/>
    </source>
</evidence>
<organism evidence="1 2">
    <name type="scientific">Panagrolaimus sp. ES5</name>
    <dbReference type="NCBI Taxonomy" id="591445"/>
    <lineage>
        <taxon>Eukaryota</taxon>
        <taxon>Metazoa</taxon>
        <taxon>Ecdysozoa</taxon>
        <taxon>Nematoda</taxon>
        <taxon>Chromadorea</taxon>
        <taxon>Rhabditida</taxon>
        <taxon>Tylenchina</taxon>
        <taxon>Panagrolaimomorpha</taxon>
        <taxon>Panagrolaimoidea</taxon>
        <taxon>Panagrolaimidae</taxon>
        <taxon>Panagrolaimus</taxon>
    </lineage>
</organism>
<evidence type="ECO:0000313" key="1">
    <source>
        <dbReference type="Proteomes" id="UP000887579"/>
    </source>
</evidence>
<dbReference type="WBParaSite" id="ES5_v2.g27220.t1">
    <property type="protein sequence ID" value="ES5_v2.g27220.t1"/>
    <property type="gene ID" value="ES5_v2.g27220"/>
</dbReference>
<reference evidence="2" key="1">
    <citation type="submission" date="2022-11" db="UniProtKB">
        <authorList>
            <consortium name="WormBaseParasite"/>
        </authorList>
    </citation>
    <scope>IDENTIFICATION</scope>
</reference>
<proteinExistence type="predicted"/>
<name>A0AC34GCE4_9BILA</name>